<evidence type="ECO:0000256" key="3">
    <source>
        <dbReference type="ARBA" id="ARBA00012737"/>
    </source>
</evidence>
<dbReference type="Gene3D" id="3.40.50.620">
    <property type="entry name" value="HUPs"/>
    <property type="match status" value="1"/>
</dbReference>
<evidence type="ECO:0000259" key="10">
    <source>
        <dbReference type="PROSITE" id="PS51278"/>
    </source>
</evidence>
<evidence type="ECO:0000256" key="9">
    <source>
        <dbReference type="PIRSR" id="PIRSR001589-2"/>
    </source>
</evidence>
<evidence type="ECO:0000313" key="12">
    <source>
        <dbReference type="Proteomes" id="UP000342300"/>
    </source>
</evidence>
<evidence type="ECO:0000256" key="8">
    <source>
        <dbReference type="PIRSR" id="PIRSR001589-1"/>
    </source>
</evidence>
<dbReference type="NCBIfam" id="TIGR01536">
    <property type="entry name" value="asn_synth_AEB"/>
    <property type="match status" value="1"/>
</dbReference>
<proteinExistence type="inferred from homology"/>
<comment type="catalytic activity">
    <reaction evidence="7">
        <text>L-aspartate + L-glutamine + ATP + H2O = L-asparagine + L-glutamate + AMP + diphosphate + H(+)</text>
        <dbReference type="Rhea" id="RHEA:12228"/>
        <dbReference type="ChEBI" id="CHEBI:15377"/>
        <dbReference type="ChEBI" id="CHEBI:15378"/>
        <dbReference type="ChEBI" id="CHEBI:29985"/>
        <dbReference type="ChEBI" id="CHEBI:29991"/>
        <dbReference type="ChEBI" id="CHEBI:30616"/>
        <dbReference type="ChEBI" id="CHEBI:33019"/>
        <dbReference type="ChEBI" id="CHEBI:58048"/>
        <dbReference type="ChEBI" id="CHEBI:58359"/>
        <dbReference type="ChEBI" id="CHEBI:456215"/>
        <dbReference type="EC" id="6.3.5.4"/>
    </reaction>
</comment>
<evidence type="ECO:0000256" key="6">
    <source>
        <dbReference type="ARBA" id="ARBA00022962"/>
    </source>
</evidence>
<keyword evidence="8" id="KW-0028">Amino-acid biosynthesis</keyword>
<dbReference type="CDD" id="cd00712">
    <property type="entry name" value="AsnB"/>
    <property type="match status" value="1"/>
</dbReference>
<dbReference type="Proteomes" id="UP000342300">
    <property type="component" value="Unassembled WGS sequence"/>
</dbReference>
<dbReference type="InterPro" id="IPR001962">
    <property type="entry name" value="Asn_synthase"/>
</dbReference>
<evidence type="ECO:0000256" key="2">
    <source>
        <dbReference type="ARBA" id="ARBA00005752"/>
    </source>
</evidence>
<feature type="active site" description="For GATase activity" evidence="8">
    <location>
        <position position="2"/>
    </location>
</feature>
<dbReference type="PROSITE" id="PS51278">
    <property type="entry name" value="GATASE_TYPE_2"/>
    <property type="match status" value="1"/>
</dbReference>
<dbReference type="CDD" id="cd01991">
    <property type="entry name" value="Asn_synthase_B_C"/>
    <property type="match status" value="1"/>
</dbReference>
<gene>
    <name evidence="11" type="primary">asnB</name>
    <name evidence="11" type="ORF">CRU78_13425</name>
</gene>
<dbReference type="InterPro" id="IPR029055">
    <property type="entry name" value="Ntn_hydrolases_N"/>
</dbReference>
<evidence type="ECO:0000256" key="1">
    <source>
        <dbReference type="ARBA" id="ARBA00005187"/>
    </source>
</evidence>
<dbReference type="InterPro" id="IPR051786">
    <property type="entry name" value="ASN_synthetase/amidase"/>
</dbReference>
<dbReference type="GO" id="GO:0005829">
    <property type="term" value="C:cytosol"/>
    <property type="evidence" value="ECO:0007669"/>
    <property type="project" value="TreeGrafter"/>
</dbReference>
<feature type="domain" description="Glutamine amidotransferase type-2" evidence="10">
    <location>
        <begin position="2"/>
        <end position="216"/>
    </location>
</feature>
<dbReference type="PANTHER" id="PTHR43284:SF1">
    <property type="entry name" value="ASPARAGINE SYNTHETASE"/>
    <property type="match status" value="1"/>
</dbReference>
<dbReference type="InterPro" id="IPR033738">
    <property type="entry name" value="AsnB_N"/>
</dbReference>
<keyword evidence="5 9" id="KW-0067">ATP-binding</keyword>
<dbReference type="InterPro" id="IPR017932">
    <property type="entry name" value="GATase_2_dom"/>
</dbReference>
<evidence type="ECO:0000256" key="4">
    <source>
        <dbReference type="ARBA" id="ARBA00022741"/>
    </source>
</evidence>
<sequence length="636" mass="72770">MCGLVALISPAVPIRDDLLLVMRDRLIHRGPDNGSNWVRKGQRVALAHRRLSVIDTSHSADQPMAMADGVLRIAFNGEIYNYLELKRELKHLGCLFRTGSDTEVLLAALREWGEEALQRLNGMFAFALWDERSRRMLVARDRFGEKPLFVGRGSFGTVVFASEMKAILVHPLMRCSLESRAVERYGSGAWYEDDELTFFEGIERFPPAHAAWFREDGSEERRWRYWTPDYAVIDTEIKPREAVERFAELMQRSVSLRLRADVPVGSSLSGGLDSSVIVGLLSQERITSSFTQNTFSAIFPSDPTMSEDKEIEAVVSHTGVESFLVTPDPLRLAEESALLHWHQEEPFLSASIYLQWCVARLALQNNTTVLLDGQGADELLAGYQFYFRQRQLDLLDDGRSSLAMRETLKFNRRLRVASEQYESSYRRFNAAIAYSTDELRALGKPSCPVLQYPYSVGVAPVQPGFRLRRTLSEALLYNSLPMLLRYADRNSMAFSREARLPYLDYDLVDFCISLPDHYYVRNGWQKWVLREAAGNTIPQKIRWRADKVGYAAPLDHWLRGELLEWGYERVMDSRLVGMPGYDIQSVRTLWNAHQTGDVNNSWALWRWISLAEWLNNYRSGRWRAGLTYGTATGVGD</sequence>
<evidence type="ECO:0000313" key="11">
    <source>
        <dbReference type="EMBL" id="MQM31459.1"/>
    </source>
</evidence>
<dbReference type="SUPFAM" id="SSF56235">
    <property type="entry name" value="N-terminal nucleophile aminohydrolases (Ntn hydrolases)"/>
    <property type="match status" value="1"/>
</dbReference>
<name>A0A6A7RVP9_9PROT</name>
<keyword evidence="6 8" id="KW-0315">Glutamine amidotransferase</keyword>
<dbReference type="AlphaFoldDB" id="A0A6A7RVP9"/>
<comment type="pathway">
    <text evidence="1">Amino-acid biosynthesis; L-asparagine biosynthesis; L-asparagine from L-aspartate (L-Gln route): step 1/1.</text>
</comment>
<protein>
    <recommendedName>
        <fullName evidence="3">asparagine synthase (glutamine-hydrolyzing)</fullName>
        <ecNumber evidence="3">6.3.5.4</ecNumber>
    </recommendedName>
</protein>
<organism evidence="11 12">
    <name type="scientific">Candidatus Accumulibacter phosphatis</name>
    <dbReference type="NCBI Taxonomy" id="327160"/>
    <lineage>
        <taxon>Bacteria</taxon>
        <taxon>Pseudomonadati</taxon>
        <taxon>Pseudomonadota</taxon>
        <taxon>Betaproteobacteria</taxon>
        <taxon>Candidatus Accumulibacter</taxon>
    </lineage>
</organism>
<dbReference type="Pfam" id="PF00733">
    <property type="entry name" value="Asn_synthase"/>
    <property type="match status" value="1"/>
</dbReference>
<feature type="binding site" evidence="9">
    <location>
        <position position="101"/>
    </location>
    <ligand>
        <name>L-glutamine</name>
        <dbReference type="ChEBI" id="CHEBI:58359"/>
    </ligand>
</feature>
<accession>A0A6A7RVP9</accession>
<comment type="similarity">
    <text evidence="2">Belongs to the asparagine synthetase family.</text>
</comment>
<dbReference type="GO" id="GO:0005524">
    <property type="term" value="F:ATP binding"/>
    <property type="evidence" value="ECO:0007669"/>
    <property type="project" value="UniProtKB-KW"/>
</dbReference>
<dbReference type="Gene3D" id="3.60.20.10">
    <property type="entry name" value="Glutamine Phosphoribosylpyrophosphate, subunit 1, domain 1"/>
    <property type="match status" value="1"/>
</dbReference>
<dbReference type="InterPro" id="IPR014729">
    <property type="entry name" value="Rossmann-like_a/b/a_fold"/>
</dbReference>
<dbReference type="EC" id="6.3.5.4" evidence="3"/>
<dbReference type="PANTHER" id="PTHR43284">
    <property type="entry name" value="ASPARAGINE SYNTHETASE (GLUTAMINE-HYDROLYZING)"/>
    <property type="match status" value="1"/>
</dbReference>
<dbReference type="EMBL" id="PDHS01000321">
    <property type="protein sequence ID" value="MQM31459.1"/>
    <property type="molecule type" value="Genomic_DNA"/>
</dbReference>
<evidence type="ECO:0000256" key="5">
    <source>
        <dbReference type="ARBA" id="ARBA00022840"/>
    </source>
</evidence>
<keyword evidence="4 9" id="KW-0547">Nucleotide-binding</keyword>
<dbReference type="InterPro" id="IPR006426">
    <property type="entry name" value="Asn_synth_AEB"/>
</dbReference>
<evidence type="ECO:0000256" key="7">
    <source>
        <dbReference type="ARBA" id="ARBA00048741"/>
    </source>
</evidence>
<comment type="caution">
    <text evidence="11">The sequence shown here is derived from an EMBL/GenBank/DDBJ whole genome shotgun (WGS) entry which is preliminary data.</text>
</comment>
<dbReference type="SUPFAM" id="SSF52402">
    <property type="entry name" value="Adenine nucleotide alpha hydrolases-like"/>
    <property type="match status" value="1"/>
</dbReference>
<keyword evidence="8" id="KW-0061">Asparagine biosynthesis</keyword>
<dbReference type="GO" id="GO:0006529">
    <property type="term" value="P:asparagine biosynthetic process"/>
    <property type="evidence" value="ECO:0007669"/>
    <property type="project" value="UniProtKB-KW"/>
</dbReference>
<dbReference type="Pfam" id="PF13537">
    <property type="entry name" value="GATase_7"/>
    <property type="match status" value="1"/>
</dbReference>
<reference evidence="11 12" key="1">
    <citation type="submission" date="2017-09" db="EMBL/GenBank/DDBJ databases">
        <title>Metagenomic Analysis Reveals Denitrifying Candidatus Accumulibacter and Flanking Population as a Source of N2O.</title>
        <authorList>
            <person name="Gao H."/>
            <person name="Mao Y."/>
            <person name="Zhao X."/>
            <person name="Liu W.-T."/>
            <person name="Zhang T."/>
            <person name="Wells G."/>
        </authorList>
    </citation>
    <scope>NUCLEOTIDE SEQUENCE [LARGE SCALE GENOMIC DNA]</scope>
    <source>
        <strain evidence="11">CANDO_2_IC</strain>
    </source>
</reference>
<dbReference type="PIRSF" id="PIRSF001589">
    <property type="entry name" value="Asn_synthetase_glu-h"/>
    <property type="match status" value="1"/>
</dbReference>
<dbReference type="GO" id="GO:0004066">
    <property type="term" value="F:asparagine synthase (glutamine-hydrolyzing) activity"/>
    <property type="evidence" value="ECO:0007669"/>
    <property type="project" value="UniProtKB-EC"/>
</dbReference>